<name>A0A507BGK3_9PEZI</name>
<dbReference type="RefSeq" id="XP_031000334.1">
    <property type="nucleotide sequence ID" value="XM_031136673.1"/>
</dbReference>
<reference evidence="1 2" key="1">
    <citation type="submission" date="2019-06" db="EMBL/GenBank/DDBJ databases">
        <title>Draft genome sequence of the filamentous fungus Phialemoniopsis curvata isolated from diesel fuel.</title>
        <authorList>
            <person name="Varaljay V.A."/>
            <person name="Lyon W.J."/>
            <person name="Crouch A.L."/>
            <person name="Drake C.E."/>
            <person name="Hollomon J.M."/>
            <person name="Nadeau L.J."/>
            <person name="Nunn H.S."/>
            <person name="Stevenson B.S."/>
            <person name="Bojanowski C.L."/>
            <person name="Crookes-Goodson W.J."/>
        </authorList>
    </citation>
    <scope>NUCLEOTIDE SEQUENCE [LARGE SCALE GENOMIC DNA]</scope>
    <source>
        <strain evidence="1 2">D216</strain>
    </source>
</reference>
<dbReference type="AlphaFoldDB" id="A0A507BGK3"/>
<comment type="caution">
    <text evidence="1">The sequence shown here is derived from an EMBL/GenBank/DDBJ whole genome shotgun (WGS) entry which is preliminary data.</text>
</comment>
<proteinExistence type="predicted"/>
<sequence length="404" mass="45914">MSALSGSQVTPSQNIVQVYDTDDEAELAKEPIIIQGSTVAIDERGDLHLSIGNPEKPDAIFIVDSRAIFRTSAEWRSMALQIQLPNGNIRFLLHIPGDHRIMALNTILEIAHTKFALGPKFLPPLLRLARMLDIINEYRVTGLDHMYKGWWERHQRKLEASYPWDAETAITALRCAWEAKDRNYFAHVAKFIAWHCHTRFSLVERRQGGDGPILHLKCGDQGARVSNNALVCMTDIEDAIQAYRTYVLRTIINMLHKVVNQLTTGRAGSKRKRRTTLPHTCVADSEQKQCSAYTLGLLTQRLHACMLWPMPPAETYPYHASLEDLYQKLSTQVHGAIASEISFHSRSRRLVGKCSPTTAVMARLDEFRKSHAIELTDYQWSYFEPGKPREDVKAEDEDVKPTII</sequence>
<keyword evidence="2" id="KW-1185">Reference proteome</keyword>
<dbReference type="InParanoid" id="A0A507BGK3"/>
<dbReference type="GeneID" id="41969927"/>
<protein>
    <submittedName>
        <fullName evidence="1">Uncharacterized protein</fullName>
    </submittedName>
</protein>
<evidence type="ECO:0000313" key="2">
    <source>
        <dbReference type="Proteomes" id="UP000319257"/>
    </source>
</evidence>
<organism evidence="1 2">
    <name type="scientific">Thyridium curvatum</name>
    <dbReference type="NCBI Taxonomy" id="1093900"/>
    <lineage>
        <taxon>Eukaryota</taxon>
        <taxon>Fungi</taxon>
        <taxon>Dikarya</taxon>
        <taxon>Ascomycota</taxon>
        <taxon>Pezizomycotina</taxon>
        <taxon>Sordariomycetes</taxon>
        <taxon>Sordariomycetidae</taxon>
        <taxon>Thyridiales</taxon>
        <taxon>Thyridiaceae</taxon>
        <taxon>Thyridium</taxon>
    </lineage>
</organism>
<accession>A0A507BGK3</accession>
<evidence type="ECO:0000313" key="1">
    <source>
        <dbReference type="EMBL" id="TPX18623.1"/>
    </source>
</evidence>
<dbReference type="Proteomes" id="UP000319257">
    <property type="component" value="Unassembled WGS sequence"/>
</dbReference>
<dbReference type="EMBL" id="SKBQ01000010">
    <property type="protein sequence ID" value="TPX18623.1"/>
    <property type="molecule type" value="Genomic_DNA"/>
</dbReference>
<gene>
    <name evidence="1" type="ORF">E0L32_002480</name>
</gene>